<gene>
    <name evidence="4" type="primary">106665312</name>
</gene>
<evidence type="ECO:0000256" key="1">
    <source>
        <dbReference type="ARBA" id="ARBA00022460"/>
    </source>
</evidence>
<dbReference type="Proteomes" id="UP000494040">
    <property type="component" value="Unassembled WGS sequence"/>
</dbReference>
<dbReference type="PROSITE" id="PS00233">
    <property type="entry name" value="CHIT_BIND_RR_1"/>
    <property type="match status" value="1"/>
</dbReference>
<dbReference type="InterPro" id="IPR000618">
    <property type="entry name" value="Insect_cuticle"/>
</dbReference>
<feature type="chain" id="PRO_5035302865" description="CPR type cuticle protein" evidence="3">
    <location>
        <begin position="17"/>
        <end position="139"/>
    </location>
</feature>
<feature type="signal peptide" evidence="3">
    <location>
        <begin position="1"/>
        <end position="16"/>
    </location>
</feature>
<dbReference type="Pfam" id="PF00379">
    <property type="entry name" value="Chitin_bind_4"/>
    <property type="match status" value="1"/>
</dbReference>
<organism evidence="4 5">
    <name type="scientific">Cimex lectularius</name>
    <name type="common">Bed bug</name>
    <name type="synonym">Acanthia lectularia</name>
    <dbReference type="NCBI Taxonomy" id="79782"/>
    <lineage>
        <taxon>Eukaryota</taxon>
        <taxon>Metazoa</taxon>
        <taxon>Ecdysozoa</taxon>
        <taxon>Arthropoda</taxon>
        <taxon>Hexapoda</taxon>
        <taxon>Insecta</taxon>
        <taxon>Pterygota</taxon>
        <taxon>Neoptera</taxon>
        <taxon>Paraneoptera</taxon>
        <taxon>Hemiptera</taxon>
        <taxon>Heteroptera</taxon>
        <taxon>Panheteroptera</taxon>
        <taxon>Cimicomorpha</taxon>
        <taxon>Cimicidae</taxon>
        <taxon>Cimex</taxon>
    </lineage>
</organism>
<proteinExistence type="predicted"/>
<keyword evidence="1 2" id="KW-0193">Cuticle</keyword>
<accession>A0A8I6RNX1</accession>
<keyword evidence="3" id="KW-0732">Signal</keyword>
<dbReference type="PROSITE" id="PS51155">
    <property type="entry name" value="CHIT_BIND_RR_2"/>
    <property type="match status" value="1"/>
</dbReference>
<evidence type="ECO:0000313" key="4">
    <source>
        <dbReference type="EnsemblMetazoa" id="XP_014247132.1"/>
    </source>
</evidence>
<dbReference type="AlphaFoldDB" id="A0A8I6RNX1"/>
<dbReference type="PANTHER" id="PTHR10380">
    <property type="entry name" value="CUTICLE PROTEIN"/>
    <property type="match status" value="1"/>
</dbReference>
<name>A0A8I6RNX1_CIMLE</name>
<dbReference type="EnsemblMetazoa" id="XM_014391646.2">
    <property type="protein sequence ID" value="XP_014247132.1"/>
    <property type="gene ID" value="LOC106665312"/>
</dbReference>
<dbReference type="InterPro" id="IPR031311">
    <property type="entry name" value="CHIT_BIND_RR_consensus"/>
</dbReference>
<evidence type="ECO:0000256" key="3">
    <source>
        <dbReference type="SAM" id="SignalP"/>
    </source>
</evidence>
<protein>
    <recommendedName>
        <fullName evidence="6">CPR type cuticle protein</fullName>
    </recommendedName>
</protein>
<evidence type="ECO:0000256" key="2">
    <source>
        <dbReference type="PROSITE-ProRule" id="PRU00497"/>
    </source>
</evidence>
<dbReference type="GO" id="GO:0008010">
    <property type="term" value="F:structural constituent of chitin-based larval cuticle"/>
    <property type="evidence" value="ECO:0007669"/>
    <property type="project" value="TreeGrafter"/>
</dbReference>
<dbReference type="KEGG" id="clec:106665312"/>
<dbReference type="OMA" id="ATFQGAH"/>
<dbReference type="GO" id="GO:0062129">
    <property type="term" value="C:chitin-based extracellular matrix"/>
    <property type="evidence" value="ECO:0007669"/>
    <property type="project" value="TreeGrafter"/>
</dbReference>
<dbReference type="PANTHER" id="PTHR10380:SF217">
    <property type="entry name" value="CUTICULAR PROTEIN 49AE"/>
    <property type="match status" value="1"/>
</dbReference>
<dbReference type="PRINTS" id="PR00947">
    <property type="entry name" value="CUTICLE"/>
</dbReference>
<evidence type="ECO:0000313" key="5">
    <source>
        <dbReference type="Proteomes" id="UP000494040"/>
    </source>
</evidence>
<keyword evidence="5" id="KW-1185">Reference proteome</keyword>
<dbReference type="InterPro" id="IPR050468">
    <property type="entry name" value="Cuticle_Struct_Prot"/>
</dbReference>
<evidence type="ECO:0008006" key="6">
    <source>
        <dbReference type="Google" id="ProtNLM"/>
    </source>
</evidence>
<reference evidence="4" key="1">
    <citation type="submission" date="2022-01" db="UniProtKB">
        <authorList>
            <consortium name="EnsemblMetazoa"/>
        </authorList>
    </citation>
    <scope>IDENTIFICATION</scope>
</reference>
<sequence length="139" mass="14768">MISLVVFACLCGLAFSAPQVGPQRTGEPVAIVSQHNDFNPDGSYQYSYETANGLKGEETGSLKPAQDPKDGNVVVVKGSYSYTDPDGQLVQVTYVADDLGGFQPQGAHLPTPPPIPPAIQKALDFLASQPQQPQQQRLG</sequence>
<dbReference type="OrthoDB" id="6593286at2759"/>